<keyword evidence="2 8" id="KW-0436">Ligase</keyword>
<keyword evidence="8" id="KW-0963">Cytoplasm</keyword>
<dbReference type="GO" id="GO:0005524">
    <property type="term" value="F:ATP binding"/>
    <property type="evidence" value="ECO:0007669"/>
    <property type="project" value="UniProtKB-UniRule"/>
</dbReference>
<comment type="catalytic activity">
    <reaction evidence="7 8 9">
        <text>tRNA(Lys) + L-lysine + ATP = L-lysyl-tRNA(Lys) + AMP + diphosphate</text>
        <dbReference type="Rhea" id="RHEA:20792"/>
        <dbReference type="Rhea" id="RHEA-COMP:9696"/>
        <dbReference type="Rhea" id="RHEA-COMP:9697"/>
        <dbReference type="ChEBI" id="CHEBI:30616"/>
        <dbReference type="ChEBI" id="CHEBI:32551"/>
        <dbReference type="ChEBI" id="CHEBI:33019"/>
        <dbReference type="ChEBI" id="CHEBI:78442"/>
        <dbReference type="ChEBI" id="CHEBI:78529"/>
        <dbReference type="ChEBI" id="CHEBI:456215"/>
        <dbReference type="EC" id="6.1.1.6"/>
    </reaction>
</comment>
<dbReference type="SUPFAM" id="SSF50249">
    <property type="entry name" value="Nucleic acid-binding proteins"/>
    <property type="match status" value="1"/>
</dbReference>
<dbReference type="InterPro" id="IPR045864">
    <property type="entry name" value="aa-tRNA-synth_II/BPL/LPL"/>
</dbReference>
<evidence type="ECO:0000256" key="3">
    <source>
        <dbReference type="ARBA" id="ARBA00022723"/>
    </source>
</evidence>
<feature type="binding site" evidence="8">
    <location>
        <position position="408"/>
    </location>
    <ligand>
        <name>Mg(2+)</name>
        <dbReference type="ChEBI" id="CHEBI:18420"/>
        <label>2</label>
    </ligand>
</feature>
<keyword evidence="6 8" id="KW-0030">Aminoacyl-tRNA synthetase</keyword>
<dbReference type="Gene3D" id="2.40.50.140">
    <property type="entry name" value="Nucleic acid-binding proteins"/>
    <property type="match status" value="1"/>
</dbReference>
<evidence type="ECO:0000256" key="4">
    <source>
        <dbReference type="ARBA" id="ARBA00022741"/>
    </source>
</evidence>
<comment type="subcellular location">
    <subcellularLocation>
        <location evidence="8">Cytoplasm</location>
    </subcellularLocation>
</comment>
<keyword evidence="8" id="KW-0648">Protein biosynthesis</keyword>
<dbReference type="GO" id="GO:0004824">
    <property type="term" value="F:lysine-tRNA ligase activity"/>
    <property type="evidence" value="ECO:0007669"/>
    <property type="project" value="UniProtKB-UniRule"/>
</dbReference>
<accession>A0AAU7CPA9</accession>
<evidence type="ECO:0000313" key="11">
    <source>
        <dbReference type="EMBL" id="XBH06853.1"/>
    </source>
</evidence>
<evidence type="ECO:0000256" key="8">
    <source>
        <dbReference type="HAMAP-Rule" id="MF_00252"/>
    </source>
</evidence>
<dbReference type="PROSITE" id="PS50862">
    <property type="entry name" value="AA_TRNA_LIGASE_II"/>
    <property type="match status" value="1"/>
</dbReference>
<dbReference type="EC" id="6.1.1.6" evidence="8"/>
<feature type="binding site" evidence="8">
    <location>
        <position position="401"/>
    </location>
    <ligand>
        <name>Mg(2+)</name>
        <dbReference type="ChEBI" id="CHEBI:18420"/>
        <label>1</label>
    </ligand>
</feature>
<dbReference type="InterPro" id="IPR006195">
    <property type="entry name" value="aa-tRNA-synth_II"/>
</dbReference>
<evidence type="ECO:0000259" key="10">
    <source>
        <dbReference type="PROSITE" id="PS50862"/>
    </source>
</evidence>
<dbReference type="RefSeq" id="WP_406699701.1">
    <property type="nucleotide sequence ID" value="NZ_CP155447.1"/>
</dbReference>
<proteinExistence type="inferred from homology"/>
<sequence length="491" mass="54316">MSDDAPEGLEAVRLDKLRKIEALGLDPWGTRFDGQQAIADVRQLPVAEGPHQSENPGPAVRVAGRIMLRRDGGRVNFLEIRDWTERIQIFLGKKQVGDLGWSLAELLDLGDLLGVDGTLGYTKTGELTVFATALTFLGKSLAPPPEKWHGLTDLEQRHRQRYVDLFSNPESLATFLGRSKIVAAFRNVMAGQGFIEVETPTMQSIAGGAAARPFITHHNTLDLDLFLRIAPELYLKRLLVGGLERVFEIGRVYRNEGISPKHNPEFTMMEAYQAYGDYHSMMDLTESLICGAIESLGGGLQRPWGEATIDFTPPWPRRTYAELILEHAGIDATDLEAVFAKAASLGITTAGKDPDVVTNQIFEELVEDKLEGPIFVIDYPAAICPLTKRKASNPAVAERFELFVKGMELANAYTELNDPLLQESLFRTQLAGQKEEDSMAKMDDDFIRALKHGMPPAGGLGIGIDRLCMLLMNRASIRDVILFPLMRPQSS</sequence>
<keyword evidence="5 8" id="KW-0067">ATP-binding</keyword>
<comment type="subunit">
    <text evidence="8">Homodimer.</text>
</comment>
<dbReference type="AlphaFoldDB" id="A0AAU7CPA9"/>
<dbReference type="NCBIfam" id="NF001756">
    <property type="entry name" value="PRK00484.1"/>
    <property type="match status" value="1"/>
</dbReference>
<dbReference type="InterPro" id="IPR002313">
    <property type="entry name" value="Lys-tRNA-ligase_II"/>
</dbReference>
<evidence type="ECO:0000256" key="6">
    <source>
        <dbReference type="ARBA" id="ARBA00023146"/>
    </source>
</evidence>
<name>A0AAU7CPA9_9BACT</name>
<feature type="domain" description="Aminoacyl-transfer RNA synthetases class-II family profile" evidence="10">
    <location>
        <begin position="178"/>
        <end position="488"/>
    </location>
</feature>
<dbReference type="GO" id="GO:0005829">
    <property type="term" value="C:cytosol"/>
    <property type="evidence" value="ECO:0007669"/>
    <property type="project" value="TreeGrafter"/>
</dbReference>
<dbReference type="HAMAP" id="MF_00252">
    <property type="entry name" value="Lys_tRNA_synth_class2"/>
    <property type="match status" value="1"/>
</dbReference>
<protein>
    <recommendedName>
        <fullName evidence="8">Lysine--tRNA ligase</fullName>
        <ecNumber evidence="8">6.1.1.6</ecNumber>
    </recommendedName>
    <alternativeName>
        <fullName evidence="8">Lysyl-tRNA synthetase</fullName>
        <shortName evidence="8">LysRS</shortName>
    </alternativeName>
</protein>
<comment type="cofactor">
    <cofactor evidence="8 9">
        <name>Mg(2+)</name>
        <dbReference type="ChEBI" id="CHEBI:18420"/>
    </cofactor>
    <text evidence="8 9">Binds 3 Mg(2+) ions per subunit.</text>
</comment>
<dbReference type="Pfam" id="PF00152">
    <property type="entry name" value="tRNA-synt_2"/>
    <property type="match status" value="1"/>
</dbReference>
<keyword evidence="8 9" id="KW-0460">Magnesium</keyword>
<dbReference type="PANTHER" id="PTHR42918:SF15">
    <property type="entry name" value="LYSINE--TRNA LIGASE, CHLOROPLASTIC_MITOCHONDRIAL"/>
    <property type="match status" value="1"/>
</dbReference>
<dbReference type="GO" id="GO:0000287">
    <property type="term" value="F:magnesium ion binding"/>
    <property type="evidence" value="ECO:0007669"/>
    <property type="project" value="UniProtKB-UniRule"/>
</dbReference>
<keyword evidence="3 8" id="KW-0479">Metal-binding</keyword>
<dbReference type="GO" id="GO:0006430">
    <property type="term" value="P:lysyl-tRNA aminoacylation"/>
    <property type="evidence" value="ECO:0007669"/>
    <property type="project" value="UniProtKB-UniRule"/>
</dbReference>
<dbReference type="EMBL" id="CP155447">
    <property type="protein sequence ID" value="XBH06853.1"/>
    <property type="molecule type" value="Genomic_DNA"/>
</dbReference>
<reference evidence="11" key="1">
    <citation type="submission" date="2024-05" db="EMBL/GenBank/DDBJ databases">
        <title>Planctomycetes of the genus Singulisphaera possess chitinolytic capabilities.</title>
        <authorList>
            <person name="Ivanova A."/>
        </authorList>
    </citation>
    <scope>NUCLEOTIDE SEQUENCE</scope>
    <source>
        <strain evidence="11">Ch08T</strain>
    </source>
</reference>
<feature type="binding site" evidence="8">
    <location>
        <position position="408"/>
    </location>
    <ligand>
        <name>Mg(2+)</name>
        <dbReference type="ChEBI" id="CHEBI:18420"/>
        <label>1</label>
    </ligand>
</feature>
<dbReference type="InterPro" id="IPR044136">
    <property type="entry name" value="Lys-tRNA-ligase_II_N"/>
</dbReference>
<dbReference type="CDD" id="cd00775">
    <property type="entry name" value="LysRS_core"/>
    <property type="match status" value="1"/>
</dbReference>
<dbReference type="GO" id="GO:0000049">
    <property type="term" value="F:tRNA binding"/>
    <property type="evidence" value="ECO:0007669"/>
    <property type="project" value="TreeGrafter"/>
</dbReference>
<dbReference type="NCBIfam" id="TIGR00499">
    <property type="entry name" value="lysS_bact"/>
    <property type="match status" value="1"/>
</dbReference>
<evidence type="ECO:0000256" key="5">
    <source>
        <dbReference type="ARBA" id="ARBA00022840"/>
    </source>
</evidence>
<dbReference type="SUPFAM" id="SSF55681">
    <property type="entry name" value="Class II aaRS and biotin synthetases"/>
    <property type="match status" value="1"/>
</dbReference>
<evidence type="ECO:0000256" key="1">
    <source>
        <dbReference type="ARBA" id="ARBA00008226"/>
    </source>
</evidence>
<dbReference type="PANTHER" id="PTHR42918">
    <property type="entry name" value="LYSYL-TRNA SYNTHETASE"/>
    <property type="match status" value="1"/>
</dbReference>
<dbReference type="InterPro" id="IPR012340">
    <property type="entry name" value="NA-bd_OB-fold"/>
</dbReference>
<dbReference type="CDD" id="cd04322">
    <property type="entry name" value="LysRS_N"/>
    <property type="match status" value="1"/>
</dbReference>
<comment type="similarity">
    <text evidence="1 8">Belongs to the class-II aminoacyl-tRNA synthetase family.</text>
</comment>
<organism evidence="11">
    <name type="scientific">Singulisphaera sp. Ch08</name>
    <dbReference type="NCBI Taxonomy" id="3120278"/>
    <lineage>
        <taxon>Bacteria</taxon>
        <taxon>Pseudomonadati</taxon>
        <taxon>Planctomycetota</taxon>
        <taxon>Planctomycetia</taxon>
        <taxon>Isosphaerales</taxon>
        <taxon>Isosphaeraceae</taxon>
        <taxon>Singulisphaera</taxon>
    </lineage>
</organism>
<evidence type="ECO:0000256" key="9">
    <source>
        <dbReference type="RuleBase" id="RU000336"/>
    </source>
</evidence>
<dbReference type="InterPro" id="IPR004365">
    <property type="entry name" value="NA-bd_OB_tRNA"/>
</dbReference>
<dbReference type="Pfam" id="PF01336">
    <property type="entry name" value="tRNA_anti-codon"/>
    <property type="match status" value="1"/>
</dbReference>
<keyword evidence="4 8" id="KW-0547">Nucleotide-binding</keyword>
<evidence type="ECO:0000256" key="2">
    <source>
        <dbReference type="ARBA" id="ARBA00022598"/>
    </source>
</evidence>
<dbReference type="PRINTS" id="PR00982">
    <property type="entry name" value="TRNASYNTHLYS"/>
</dbReference>
<evidence type="ECO:0000256" key="7">
    <source>
        <dbReference type="ARBA" id="ARBA00048573"/>
    </source>
</evidence>
<dbReference type="InterPro" id="IPR004364">
    <property type="entry name" value="Aa-tRNA-synt_II"/>
</dbReference>
<gene>
    <name evidence="8 11" type="primary">lysS</name>
    <name evidence="11" type="ORF">V5E97_12660</name>
</gene>
<dbReference type="InterPro" id="IPR018149">
    <property type="entry name" value="Lys-tRNA-synth_II_C"/>
</dbReference>
<dbReference type="Gene3D" id="3.30.930.10">
    <property type="entry name" value="Bira Bifunctional Protein, Domain 2"/>
    <property type="match status" value="1"/>
</dbReference>